<dbReference type="InterPro" id="IPR010920">
    <property type="entry name" value="LSM_dom_sf"/>
</dbReference>
<evidence type="ECO:0000256" key="8">
    <source>
        <dbReference type="ARBA" id="ARBA00023136"/>
    </source>
</evidence>
<dbReference type="PIRSF" id="PIRSF017209">
    <property type="entry name" value="Memb_At2g17000_prd"/>
    <property type="match status" value="1"/>
</dbReference>
<comment type="subcellular location">
    <subcellularLocation>
        <location evidence="1">Endomembrane system</location>
        <topology evidence="1">Multi-pass membrane protein</topology>
    </subcellularLocation>
    <subcellularLocation>
        <location evidence="11">Endoplasmic reticulum membrane</location>
    </subcellularLocation>
</comment>
<dbReference type="GO" id="GO:0015275">
    <property type="term" value="F:stretch-activated, monoatomic cation-selective, calcium channel activity"/>
    <property type="evidence" value="ECO:0007669"/>
    <property type="project" value="EnsemblFungi"/>
</dbReference>
<name>R8BHB2_PHAM7</name>
<dbReference type="InterPro" id="IPR023408">
    <property type="entry name" value="MscS_beta-dom_sf"/>
</dbReference>
<dbReference type="Gene3D" id="2.30.30.60">
    <property type="match status" value="1"/>
</dbReference>
<dbReference type="Gene3D" id="1.10.238.10">
    <property type="entry name" value="EF-hand"/>
    <property type="match status" value="1"/>
</dbReference>
<feature type="transmembrane region" description="Helical" evidence="13">
    <location>
        <begin position="201"/>
        <end position="219"/>
    </location>
</feature>
<keyword evidence="7 13" id="KW-1133">Transmembrane helix</keyword>
<dbReference type="eggNOG" id="KOG4629">
    <property type="taxonomic scope" value="Eukaryota"/>
</dbReference>
<feature type="region of interest" description="Disordered" evidence="12">
    <location>
        <begin position="54"/>
        <end position="73"/>
    </location>
</feature>
<evidence type="ECO:0000256" key="4">
    <source>
        <dbReference type="ARBA" id="ARBA00022673"/>
    </source>
</evidence>
<dbReference type="Proteomes" id="UP000014074">
    <property type="component" value="Unassembled WGS sequence"/>
</dbReference>
<organism evidence="15 16">
    <name type="scientific">Phaeoacremonium minimum (strain UCR-PA7)</name>
    <name type="common">Esca disease fungus</name>
    <name type="synonym">Togninia minima</name>
    <dbReference type="NCBI Taxonomy" id="1286976"/>
    <lineage>
        <taxon>Eukaryota</taxon>
        <taxon>Fungi</taxon>
        <taxon>Dikarya</taxon>
        <taxon>Ascomycota</taxon>
        <taxon>Pezizomycotina</taxon>
        <taxon>Sordariomycetes</taxon>
        <taxon>Sordariomycetidae</taxon>
        <taxon>Togniniales</taxon>
        <taxon>Togniniaceae</taxon>
        <taxon>Phaeoacremonium</taxon>
    </lineage>
</organism>
<keyword evidence="6" id="KW-1278">Translocase</keyword>
<dbReference type="KEGG" id="tmn:UCRPA7_5853"/>
<dbReference type="Pfam" id="PF25886">
    <property type="entry name" value="Msy1"/>
    <property type="match status" value="1"/>
</dbReference>
<keyword evidence="16" id="KW-1185">Reference proteome</keyword>
<gene>
    <name evidence="15" type="ORF">UCRPA7_5853</name>
</gene>
<dbReference type="SUPFAM" id="SSF50182">
    <property type="entry name" value="Sm-like ribonucleoproteins"/>
    <property type="match status" value="1"/>
</dbReference>
<keyword evidence="4" id="KW-0107">Calcium channel</keyword>
<feature type="region of interest" description="Disordered" evidence="12">
    <location>
        <begin position="1"/>
        <end position="35"/>
    </location>
</feature>
<dbReference type="EMBL" id="KB933203">
    <property type="protein sequence ID" value="EON98691.1"/>
    <property type="molecule type" value="Genomic_DNA"/>
</dbReference>
<evidence type="ECO:0000256" key="13">
    <source>
        <dbReference type="SAM" id="Phobius"/>
    </source>
</evidence>
<dbReference type="PANTHER" id="PTHR31323:SF15">
    <property type="entry name" value="MECHANOSENSITIVE ION CHANNEL PROTEIN MSY1"/>
    <property type="match status" value="1"/>
</dbReference>
<evidence type="ECO:0000256" key="3">
    <source>
        <dbReference type="ARBA" id="ARBA00022568"/>
    </source>
</evidence>
<evidence type="ECO:0000256" key="11">
    <source>
        <dbReference type="PIRNR" id="PIRNR017209"/>
    </source>
</evidence>
<dbReference type="GeneID" id="19326450"/>
<proteinExistence type="inferred from homology"/>
<evidence type="ECO:0000256" key="6">
    <source>
        <dbReference type="ARBA" id="ARBA00022967"/>
    </source>
</evidence>
<feature type="domain" description="EF-hand" evidence="14">
    <location>
        <begin position="403"/>
        <end position="438"/>
    </location>
</feature>
<keyword evidence="8 11" id="KW-0472">Membrane</keyword>
<dbReference type="GO" id="GO:0006884">
    <property type="term" value="P:cell volume homeostasis"/>
    <property type="evidence" value="ECO:0007669"/>
    <property type="project" value="EnsemblFungi"/>
</dbReference>
<feature type="compositionally biased region" description="Pro residues" evidence="12">
    <location>
        <begin position="799"/>
        <end position="816"/>
    </location>
</feature>
<comment type="similarity">
    <text evidence="2 11">Belongs to the MscS (TC 1.A.23) family.</text>
</comment>
<dbReference type="Pfam" id="PF00924">
    <property type="entry name" value="MS_channel_2nd"/>
    <property type="match status" value="1"/>
</dbReference>
<keyword evidence="3" id="KW-0813">Transport</keyword>
<dbReference type="AlphaFoldDB" id="R8BHB2"/>
<feature type="region of interest" description="Disordered" evidence="12">
    <location>
        <begin position="754"/>
        <end position="816"/>
    </location>
</feature>
<evidence type="ECO:0000256" key="1">
    <source>
        <dbReference type="ARBA" id="ARBA00004127"/>
    </source>
</evidence>
<sequence length="816" mass="91711">MASPVHIDTSEKPNKHFLAPPETAGALSPTESREAASRLVDDLELLRAERIVSNQENEARRSRSKNRRDSEHEDAFNTVSIAVPTMETKEKKPTFLNKLWEKLKNFPRVLRYLLYWLPAAVVLLTPILIAVYAVDTQSAPVGGKGGVLLLWFGIWLEIVWGVLWASRIITAVLPMLFGAIANMVGSSNHKKWKDIGSQLEFPTALFLWLLGVLCSFLPIMNSHRASSGDWSDGRPYIKWIDIVNKVIIALFVLAALNLVEKILIQWIATSFHLRTYAYRIEQNKLEINFLVQLYEYSKIRIAQEDPIWDSTTAQGGTSGTRTPMKAIQNNARQAWNQIGNVANKMAGDFTGRKLLSANHPRKVVIELLRTTSTAHTLARLIYRTLARDNRATITLDDMKEAFANPEDAEGCFGIFDKDLNGDISMEELEIVCNEIHLEKKAIAASLKDLDSVISKLDRVFLFIIFIIAAIVFISVISGSAASALASAGTTILGLSWLLQATAQEFLQSIIFVFVKHPFDVGDRVTIYGNTGSMMRGDDYYVQEISLLYTEFKKMEGHVVQAPNSLLNTLFILNQRRSNGLADPIELKLRFGTPNDVIDELKARMLEFVTENKRDYAPRIITEVRTIDEVWSVTMNFIFFHKSNFQNELLRLQRHNKFAAELMRQMSELGIEGPRKMEPGGTKDFPFYWASIQPPAYQDGHDRQRDISPAPQLASPVLQRRRAETSARAFDAGPEFQDVFETRKEPQNLARLQSIRNASPVAPRATGIDRTSLEKVRSSESDTARRRGIFGRPRSASRPQGPPAPPPPPPGGPSDMV</sequence>
<dbReference type="InterPro" id="IPR006685">
    <property type="entry name" value="MscS_channel_2nd"/>
</dbReference>
<keyword evidence="3" id="KW-0406">Ion transport</keyword>
<dbReference type="GO" id="GO:0005509">
    <property type="term" value="F:calcium ion binding"/>
    <property type="evidence" value="ECO:0007669"/>
    <property type="project" value="InterPro"/>
</dbReference>
<dbReference type="InterPro" id="IPR011992">
    <property type="entry name" value="EF-hand-dom_pair"/>
</dbReference>
<evidence type="ECO:0000256" key="2">
    <source>
        <dbReference type="ARBA" id="ARBA00008017"/>
    </source>
</evidence>
<dbReference type="SUPFAM" id="SSF47473">
    <property type="entry name" value="EF-hand"/>
    <property type="match status" value="1"/>
</dbReference>
<evidence type="ECO:0000256" key="9">
    <source>
        <dbReference type="ARBA" id="ARBA00023303"/>
    </source>
</evidence>
<reference evidence="16" key="1">
    <citation type="journal article" date="2013" name="Genome Announc.">
        <title>Draft genome sequence of the ascomycete Phaeoacremonium aleophilum strain UCR-PA7, a causal agent of the esca disease complex in grapevines.</title>
        <authorList>
            <person name="Blanco-Ulate B."/>
            <person name="Rolshausen P."/>
            <person name="Cantu D."/>
        </authorList>
    </citation>
    <scope>NUCLEOTIDE SEQUENCE [LARGE SCALE GENOMIC DNA]</scope>
    <source>
        <strain evidence="16">UCR-PA7</strain>
    </source>
</reference>
<protein>
    <recommendedName>
        <fullName evidence="11">Mechanosensitive ion channel protein</fullName>
    </recommendedName>
</protein>
<feature type="compositionally biased region" description="Basic and acidic residues" evidence="12">
    <location>
        <begin position="770"/>
        <end position="784"/>
    </location>
</feature>
<evidence type="ECO:0000313" key="15">
    <source>
        <dbReference type="EMBL" id="EON98691.1"/>
    </source>
</evidence>
<evidence type="ECO:0000259" key="14">
    <source>
        <dbReference type="PROSITE" id="PS50222"/>
    </source>
</evidence>
<dbReference type="InterPro" id="IPR016688">
    <property type="entry name" value="MscS-like_plants/fungi"/>
</dbReference>
<feature type="transmembrane region" description="Helical" evidence="13">
    <location>
        <begin position="154"/>
        <end position="180"/>
    </location>
</feature>
<dbReference type="GO" id="GO:0097038">
    <property type="term" value="C:perinuclear endoplasmic reticulum"/>
    <property type="evidence" value="ECO:0007669"/>
    <property type="project" value="EnsemblFungi"/>
</dbReference>
<dbReference type="GO" id="GO:0005789">
    <property type="term" value="C:endoplasmic reticulum membrane"/>
    <property type="evidence" value="ECO:0007669"/>
    <property type="project" value="UniProtKB-SubCell"/>
</dbReference>
<dbReference type="OrthoDB" id="544685at2759"/>
<dbReference type="GO" id="GO:0006874">
    <property type="term" value="P:intracellular calcium ion homeostasis"/>
    <property type="evidence" value="ECO:0007669"/>
    <property type="project" value="EnsemblFungi"/>
</dbReference>
<keyword evidence="3" id="KW-0106">Calcium</keyword>
<evidence type="ECO:0000256" key="7">
    <source>
        <dbReference type="ARBA" id="ARBA00022989"/>
    </source>
</evidence>
<dbReference type="HOGENOM" id="CLU_010480_1_0_1"/>
<keyword evidence="9" id="KW-0407">Ion channel</keyword>
<evidence type="ECO:0000313" key="16">
    <source>
        <dbReference type="Proteomes" id="UP000014074"/>
    </source>
</evidence>
<evidence type="ECO:0000256" key="5">
    <source>
        <dbReference type="ARBA" id="ARBA00022692"/>
    </source>
</evidence>
<keyword evidence="3" id="KW-0109">Calcium transport</keyword>
<feature type="transmembrane region" description="Helical" evidence="13">
    <location>
        <begin position="459"/>
        <end position="485"/>
    </location>
</feature>
<feature type="transmembrane region" description="Helical" evidence="13">
    <location>
        <begin position="112"/>
        <end position="134"/>
    </location>
</feature>
<evidence type="ECO:0000256" key="10">
    <source>
        <dbReference type="ARBA" id="ARBA00036634"/>
    </source>
</evidence>
<accession>R8BHB2</accession>
<feature type="compositionally biased region" description="Basic and acidic residues" evidence="12">
    <location>
        <begin position="57"/>
        <end position="73"/>
    </location>
</feature>
<comment type="catalytic activity">
    <reaction evidence="10">
        <text>Ca(2+)(in) = Ca(2+)(out)</text>
        <dbReference type="Rhea" id="RHEA:29671"/>
        <dbReference type="ChEBI" id="CHEBI:29108"/>
    </reaction>
</comment>
<dbReference type="InterPro" id="IPR058650">
    <property type="entry name" value="Msy1/2-like"/>
</dbReference>
<feature type="transmembrane region" description="Helical" evidence="13">
    <location>
        <begin position="239"/>
        <end position="259"/>
    </location>
</feature>
<dbReference type="InterPro" id="IPR002048">
    <property type="entry name" value="EF_hand_dom"/>
</dbReference>
<keyword evidence="5 13" id="KW-0812">Transmembrane</keyword>
<evidence type="ECO:0000256" key="12">
    <source>
        <dbReference type="SAM" id="MobiDB-lite"/>
    </source>
</evidence>
<feature type="region of interest" description="Disordered" evidence="12">
    <location>
        <begin position="697"/>
        <end position="735"/>
    </location>
</feature>
<dbReference type="PROSITE" id="PS50222">
    <property type="entry name" value="EF_HAND_2"/>
    <property type="match status" value="1"/>
</dbReference>
<keyword evidence="11" id="KW-0256">Endoplasmic reticulum</keyword>
<dbReference type="FunFam" id="1.10.238.10:FF:000345">
    <property type="entry name" value="Mechanosensitive ion channel protein"/>
    <property type="match status" value="1"/>
</dbReference>
<dbReference type="PANTHER" id="PTHR31323">
    <property type="entry name" value="MECHANOSENSITIVE ION CHANNEL PROTEIN MSY2"/>
    <property type="match status" value="1"/>
</dbReference>
<dbReference type="RefSeq" id="XP_007916588.1">
    <property type="nucleotide sequence ID" value="XM_007918397.1"/>
</dbReference>